<proteinExistence type="predicted"/>
<evidence type="ECO:0000313" key="1">
    <source>
        <dbReference type="EnsemblPlants" id="AVESA.00010b.r2.1DG0137660.1.CDS"/>
    </source>
</evidence>
<dbReference type="Proteomes" id="UP001732700">
    <property type="component" value="Chromosome 1D"/>
</dbReference>
<sequence length="286" mass="31649">MGLLRKTSKLTAKLKSLLELAVSRIAVARRPRVARKSIASSDVSQLLALGHLDRSLSRAEQVIQEDNMLEAFSIIELYCNRLIEQALQLDKPHMAILFGCRECDEELREAAASIMFAAGWCGDLPELLFARTILADKFGSDFAVAAKEGTGIVDPILVWKLSGNTANMELKKKVTKEIAAENNVLVDFSGLPEETEDSNNILVDFSELQEVNDDVNTNIQELGDEMSCQDDIDESSELENDHSHSHTTNTPGLESDENVQIITSSDGSDDENTGRRSRKWWHLGCA</sequence>
<organism evidence="1 2">
    <name type="scientific">Avena sativa</name>
    <name type="common">Oat</name>
    <dbReference type="NCBI Taxonomy" id="4498"/>
    <lineage>
        <taxon>Eukaryota</taxon>
        <taxon>Viridiplantae</taxon>
        <taxon>Streptophyta</taxon>
        <taxon>Embryophyta</taxon>
        <taxon>Tracheophyta</taxon>
        <taxon>Spermatophyta</taxon>
        <taxon>Magnoliopsida</taxon>
        <taxon>Liliopsida</taxon>
        <taxon>Poales</taxon>
        <taxon>Poaceae</taxon>
        <taxon>BOP clade</taxon>
        <taxon>Pooideae</taxon>
        <taxon>Poodae</taxon>
        <taxon>Poeae</taxon>
        <taxon>Poeae Chloroplast Group 1 (Aveneae type)</taxon>
        <taxon>Aveninae</taxon>
        <taxon>Avena</taxon>
    </lineage>
</organism>
<protein>
    <submittedName>
        <fullName evidence="1">Uncharacterized protein</fullName>
    </submittedName>
</protein>
<accession>A0ACD5TWU9</accession>
<keyword evidence="2" id="KW-1185">Reference proteome</keyword>
<reference evidence="1" key="2">
    <citation type="submission" date="2025-09" db="UniProtKB">
        <authorList>
            <consortium name="EnsemblPlants"/>
        </authorList>
    </citation>
    <scope>IDENTIFICATION</scope>
</reference>
<dbReference type="EnsemblPlants" id="AVESA.00010b.r2.1DG0137660.1">
    <property type="protein sequence ID" value="AVESA.00010b.r2.1DG0137660.1.CDS"/>
    <property type="gene ID" value="AVESA.00010b.r2.1DG0137660"/>
</dbReference>
<evidence type="ECO:0000313" key="2">
    <source>
        <dbReference type="Proteomes" id="UP001732700"/>
    </source>
</evidence>
<name>A0ACD5TWU9_AVESA</name>
<reference evidence="1" key="1">
    <citation type="submission" date="2021-05" db="EMBL/GenBank/DDBJ databases">
        <authorList>
            <person name="Scholz U."/>
            <person name="Mascher M."/>
            <person name="Fiebig A."/>
        </authorList>
    </citation>
    <scope>NUCLEOTIDE SEQUENCE [LARGE SCALE GENOMIC DNA]</scope>
</reference>